<evidence type="ECO:0000259" key="7">
    <source>
        <dbReference type="PROSITE" id="PS51208"/>
    </source>
</evidence>
<dbReference type="SMART" id="SM00869">
    <property type="entry name" value="Autotransporter"/>
    <property type="match status" value="1"/>
</dbReference>
<evidence type="ECO:0000313" key="9">
    <source>
        <dbReference type="Proteomes" id="UP000274358"/>
    </source>
</evidence>
<dbReference type="GO" id="GO:0016485">
    <property type="term" value="P:protein processing"/>
    <property type="evidence" value="ECO:0007669"/>
    <property type="project" value="TreeGrafter"/>
</dbReference>
<dbReference type="OrthoDB" id="5360469at2"/>
<dbReference type="PROSITE" id="PS51208">
    <property type="entry name" value="AUTOTRANSPORTER"/>
    <property type="match status" value="1"/>
</dbReference>
<dbReference type="InterPro" id="IPR015500">
    <property type="entry name" value="Peptidase_S8_subtilisin-rel"/>
</dbReference>
<accession>A0A3S0PKJ5</accession>
<keyword evidence="3 5" id="KW-0378">Hydrolase</keyword>
<name>A0A3S0PKJ5_9GAMM</name>
<dbReference type="PANTHER" id="PTHR42884">
    <property type="entry name" value="PROPROTEIN CONVERTASE SUBTILISIN/KEXIN-RELATED"/>
    <property type="match status" value="1"/>
</dbReference>
<dbReference type="PROSITE" id="PS00136">
    <property type="entry name" value="SUBTILASE_ASP"/>
    <property type="match status" value="1"/>
</dbReference>
<evidence type="ECO:0000256" key="2">
    <source>
        <dbReference type="ARBA" id="ARBA00022729"/>
    </source>
</evidence>
<dbReference type="CDD" id="cd04848">
    <property type="entry name" value="Peptidases_S8_Autotransporter_serine_protease_like"/>
    <property type="match status" value="1"/>
</dbReference>
<dbReference type="Pfam" id="PF00082">
    <property type="entry name" value="Peptidase_S8"/>
    <property type="match status" value="1"/>
</dbReference>
<dbReference type="InterPro" id="IPR034061">
    <property type="entry name" value="Peptidases_S8_Autotransporter"/>
</dbReference>
<gene>
    <name evidence="8" type="ORF">EKH80_16530</name>
</gene>
<dbReference type="InterPro" id="IPR023827">
    <property type="entry name" value="Peptidase_S8_Asp-AS"/>
</dbReference>
<reference evidence="8 9" key="1">
    <citation type="submission" date="2018-12" db="EMBL/GenBank/DDBJ databases">
        <title>Dyella dinghuensis sp. nov. DHOA06 and Dyella choica sp. nov. 4M-K27, isolated from forest soil.</title>
        <authorList>
            <person name="Qiu L.-H."/>
            <person name="Gao Z.-H."/>
        </authorList>
    </citation>
    <scope>NUCLEOTIDE SEQUENCE [LARGE SCALE GENOMIC DNA]</scope>
    <source>
        <strain evidence="8 9">4M-K27</strain>
    </source>
</reference>
<feature type="compositionally biased region" description="Pro residues" evidence="6">
    <location>
        <begin position="45"/>
        <end position="71"/>
    </location>
</feature>
<feature type="region of interest" description="Disordered" evidence="6">
    <location>
        <begin position="30"/>
        <end position="74"/>
    </location>
</feature>
<dbReference type="PRINTS" id="PR00723">
    <property type="entry name" value="SUBTILISIN"/>
</dbReference>
<organism evidence="8 9">
    <name type="scientific">Dyella choica</name>
    <dbReference type="NCBI Taxonomy" id="1927959"/>
    <lineage>
        <taxon>Bacteria</taxon>
        <taxon>Pseudomonadati</taxon>
        <taxon>Pseudomonadota</taxon>
        <taxon>Gammaproteobacteria</taxon>
        <taxon>Lysobacterales</taxon>
        <taxon>Rhodanobacteraceae</taxon>
        <taxon>Dyella</taxon>
    </lineage>
</organism>
<dbReference type="InterPro" id="IPR005546">
    <property type="entry name" value="Autotransporte_beta"/>
</dbReference>
<dbReference type="PANTHER" id="PTHR42884:SF14">
    <property type="entry name" value="NEUROENDOCRINE CONVERTASE 1"/>
    <property type="match status" value="1"/>
</dbReference>
<sequence length="967" mass="99997">MATGMQALRRREIALLISLAVGLSGCGGGGNSAVKASMPGGPASGLPPSPTPTPSPAPTPSTPSPSVPTPPTDAQLSLTNTYAAHKQGFTGAGVTIAMVDSGIMRTNPAVAGRVTQELIYVDSTQNNTKIDDVVGHGTWGAELAAGTSFAQYPGGIAPGASLVSARIISDSAPSDNGSTPPSQVTTSDAQFFQQVNSDLITAGVKVMNNSWGGITWDTTNTALNAAFDNAYAPFVNNGGLVVFAAGNDSQANPSTIASLPSYVSDPNLQKGWLVAVALNSSNPTQIESYSNKCGIAMNYCLAAPGDVIVLDKNTTSSTANPTYYIVEGTSFAAPIVSGAAALVWQAYPYFSNDLVRQTLLGTATPLGGSQPNPTFGYGALNVGAAVNGPQQFNWGNVEVGFSGNSSWNNPISGAGGLILDGPGTLTLSKPSTYTGSTTVNGGTLNAVSLNSNAAIASTGTLAITGTASGSTPLINGSVNNQGTLVVGTTSNLVMAGNYTQSGGKLAVSLGSALQASGTATLSNNAALYVYGANQGYVANSKTTVLSATNGLTGTFASLSTPSTVTLQATLVYDANDAFLNVTQINLTQAAGAPYATSAAAGAVRTQSAFNTINSVMSGSNAQPLPTSFVSGAASIQQSQTTAELQKSLSSLSGQMYATSAAMTFEAIDADTRALSDRFDSLLDSPQSFERNSKFQSWSQNLGYQGSFSRSGYDNLGFQLNGSMVGGDRMLGNGAVLGYAISHSQGLGNLQQSADQGFSRALEGMVYGGIVHGNWYTMGRFGVGSDWQNTRRELLLGSQYAGVGSFSNGRYQVAYSESGYRFNAGKWKLTPYADLEYANVERDGFNELGGAGFGLSSSSQTVQRWQAGIGLRGSRQWQMPDGSSLSLQARFQWQDAFSMHGVMPTASFTALQQFMPINGIGLSRYGNIAGVSLNWRFSERAQLSIGADEYNAQRAHATMGTLNYSLRF</sequence>
<dbReference type="GO" id="GO:0004252">
    <property type="term" value="F:serine-type endopeptidase activity"/>
    <property type="evidence" value="ECO:0007669"/>
    <property type="project" value="UniProtKB-UniRule"/>
</dbReference>
<dbReference type="InterPro" id="IPR036709">
    <property type="entry name" value="Autotransporte_beta_dom_sf"/>
</dbReference>
<evidence type="ECO:0000256" key="3">
    <source>
        <dbReference type="ARBA" id="ARBA00022801"/>
    </source>
</evidence>
<keyword evidence="9" id="KW-1185">Reference proteome</keyword>
<dbReference type="InterPro" id="IPR000209">
    <property type="entry name" value="Peptidase_S8/S53_dom"/>
</dbReference>
<proteinExistence type="inferred from homology"/>
<dbReference type="Gene3D" id="3.40.50.200">
    <property type="entry name" value="Peptidase S8/S53 domain"/>
    <property type="match status" value="1"/>
</dbReference>
<dbReference type="RefSeq" id="WP_126685884.1">
    <property type="nucleotide sequence ID" value="NZ_RYYV01000013.1"/>
</dbReference>
<dbReference type="PROSITE" id="PS51892">
    <property type="entry name" value="SUBTILASE"/>
    <property type="match status" value="1"/>
</dbReference>
<dbReference type="NCBIfam" id="TIGR02601">
    <property type="entry name" value="autotrns_rpt"/>
    <property type="match status" value="1"/>
</dbReference>
<dbReference type="InterPro" id="IPR013425">
    <property type="entry name" value="Autotrns_rpt"/>
</dbReference>
<keyword evidence="1 5" id="KW-0645">Protease</keyword>
<dbReference type="InterPro" id="IPR023828">
    <property type="entry name" value="Peptidase_S8_Ser-AS"/>
</dbReference>
<dbReference type="SUPFAM" id="SSF52743">
    <property type="entry name" value="Subtilisin-like"/>
    <property type="match status" value="1"/>
</dbReference>
<dbReference type="Proteomes" id="UP000274358">
    <property type="component" value="Unassembled WGS sequence"/>
</dbReference>
<dbReference type="Gene3D" id="2.40.128.130">
    <property type="entry name" value="Autotransporter beta-domain"/>
    <property type="match status" value="1"/>
</dbReference>
<dbReference type="GO" id="GO:0005886">
    <property type="term" value="C:plasma membrane"/>
    <property type="evidence" value="ECO:0007669"/>
    <property type="project" value="TreeGrafter"/>
</dbReference>
<feature type="domain" description="Autotransporter" evidence="7">
    <location>
        <begin position="689"/>
        <end position="967"/>
    </location>
</feature>
<dbReference type="AlphaFoldDB" id="A0A3S0PKJ5"/>
<dbReference type="SUPFAM" id="SSF103515">
    <property type="entry name" value="Autotransporter"/>
    <property type="match status" value="1"/>
</dbReference>
<evidence type="ECO:0000313" key="8">
    <source>
        <dbReference type="EMBL" id="RUL72961.1"/>
    </source>
</evidence>
<dbReference type="Pfam" id="PF12951">
    <property type="entry name" value="PATR"/>
    <property type="match status" value="1"/>
</dbReference>
<feature type="active site" description="Charge relay system" evidence="5">
    <location>
        <position position="136"/>
    </location>
</feature>
<keyword evidence="4 5" id="KW-0720">Serine protease</keyword>
<comment type="caution">
    <text evidence="8">The sequence shown here is derived from an EMBL/GenBank/DDBJ whole genome shotgun (WGS) entry which is preliminary data.</text>
</comment>
<comment type="similarity">
    <text evidence="5">Belongs to the peptidase S8 family.</text>
</comment>
<protein>
    <submittedName>
        <fullName evidence="8">Autotransporter domain-containing protein</fullName>
    </submittedName>
</protein>
<feature type="active site" description="Charge relay system" evidence="5">
    <location>
        <position position="330"/>
    </location>
</feature>
<dbReference type="PROSITE" id="PS00138">
    <property type="entry name" value="SUBTILASE_SER"/>
    <property type="match status" value="1"/>
</dbReference>
<evidence type="ECO:0000256" key="1">
    <source>
        <dbReference type="ARBA" id="ARBA00022670"/>
    </source>
</evidence>
<evidence type="ECO:0000256" key="5">
    <source>
        <dbReference type="PROSITE-ProRule" id="PRU01240"/>
    </source>
</evidence>
<dbReference type="InterPro" id="IPR036852">
    <property type="entry name" value="Peptidase_S8/S53_dom_sf"/>
</dbReference>
<keyword evidence="2" id="KW-0732">Signal</keyword>
<evidence type="ECO:0000256" key="4">
    <source>
        <dbReference type="ARBA" id="ARBA00022825"/>
    </source>
</evidence>
<dbReference type="Pfam" id="PF03797">
    <property type="entry name" value="Autotransporter"/>
    <property type="match status" value="1"/>
</dbReference>
<evidence type="ECO:0000256" key="6">
    <source>
        <dbReference type="SAM" id="MobiDB-lite"/>
    </source>
</evidence>
<dbReference type="EMBL" id="RYYV01000013">
    <property type="protein sequence ID" value="RUL72961.1"/>
    <property type="molecule type" value="Genomic_DNA"/>
</dbReference>
<feature type="active site" description="Charge relay system" evidence="5">
    <location>
        <position position="100"/>
    </location>
</feature>